<feature type="domain" description="DUF6444" evidence="4">
    <location>
        <begin position="15"/>
        <end position="87"/>
    </location>
</feature>
<gene>
    <name evidence="5" type="ORF">OJF2_35510</name>
</gene>
<dbReference type="InterPro" id="IPR045618">
    <property type="entry name" value="DUF6444"/>
</dbReference>
<accession>A0A5B9W315</accession>
<dbReference type="InterPro" id="IPR024474">
    <property type="entry name" value="Znf_dom_IS66"/>
</dbReference>
<evidence type="ECO:0000313" key="5">
    <source>
        <dbReference type="EMBL" id="QEH35006.1"/>
    </source>
</evidence>
<dbReference type="AlphaFoldDB" id="A0A5B9W315"/>
<proteinExistence type="predicted"/>
<reference evidence="5 6" key="1">
    <citation type="submission" date="2019-08" db="EMBL/GenBank/DDBJ databases">
        <title>Deep-cultivation of Planctomycetes and their phenomic and genomic characterization uncovers novel biology.</title>
        <authorList>
            <person name="Wiegand S."/>
            <person name="Jogler M."/>
            <person name="Boedeker C."/>
            <person name="Pinto D."/>
            <person name="Vollmers J."/>
            <person name="Rivas-Marin E."/>
            <person name="Kohn T."/>
            <person name="Peeters S.H."/>
            <person name="Heuer A."/>
            <person name="Rast P."/>
            <person name="Oberbeckmann S."/>
            <person name="Bunk B."/>
            <person name="Jeske O."/>
            <person name="Meyerdierks A."/>
            <person name="Storesund J.E."/>
            <person name="Kallscheuer N."/>
            <person name="Luecker S."/>
            <person name="Lage O.M."/>
            <person name="Pohl T."/>
            <person name="Merkel B.J."/>
            <person name="Hornburger P."/>
            <person name="Mueller R.-W."/>
            <person name="Bruemmer F."/>
            <person name="Labrenz M."/>
            <person name="Spormann A.M."/>
            <person name="Op den Camp H."/>
            <person name="Overmann J."/>
            <person name="Amann R."/>
            <person name="Jetten M.S.M."/>
            <person name="Mascher T."/>
            <person name="Medema M.H."/>
            <person name="Devos D.P."/>
            <person name="Kaster A.-K."/>
            <person name="Ovreas L."/>
            <person name="Rohde M."/>
            <person name="Galperin M.Y."/>
            <person name="Jogler C."/>
        </authorList>
    </citation>
    <scope>NUCLEOTIDE SEQUENCE [LARGE SCALE GENOMIC DNA]</scope>
    <source>
        <strain evidence="5 6">OJF2</strain>
    </source>
</reference>
<dbReference type="PANTHER" id="PTHR33678">
    <property type="entry name" value="BLL1576 PROTEIN"/>
    <property type="match status" value="1"/>
</dbReference>
<evidence type="ECO:0000313" key="6">
    <source>
        <dbReference type="Proteomes" id="UP000324233"/>
    </source>
</evidence>
<feature type="region of interest" description="Disordered" evidence="1">
    <location>
        <begin position="45"/>
        <end position="90"/>
    </location>
</feature>
<dbReference type="Pfam" id="PF20042">
    <property type="entry name" value="DUF6444"/>
    <property type="match status" value="1"/>
</dbReference>
<feature type="compositionally biased region" description="Basic residues" evidence="1">
    <location>
        <begin position="61"/>
        <end position="86"/>
    </location>
</feature>
<evidence type="ECO:0000259" key="2">
    <source>
        <dbReference type="Pfam" id="PF03050"/>
    </source>
</evidence>
<feature type="compositionally biased region" description="Polar residues" evidence="1">
    <location>
        <begin position="47"/>
        <end position="60"/>
    </location>
</feature>
<dbReference type="EMBL" id="CP042997">
    <property type="protein sequence ID" value="QEH35006.1"/>
    <property type="molecule type" value="Genomic_DNA"/>
</dbReference>
<dbReference type="InterPro" id="IPR004291">
    <property type="entry name" value="Transposase_IS66_central"/>
</dbReference>
<dbReference type="KEGG" id="agv:OJF2_35510"/>
<dbReference type="RefSeq" id="WP_148594857.1">
    <property type="nucleotide sequence ID" value="NZ_CP042997.1"/>
</dbReference>
<dbReference type="OrthoDB" id="8241751at2"/>
<dbReference type="Pfam" id="PF03050">
    <property type="entry name" value="DDE_Tnp_IS66"/>
    <property type="match status" value="1"/>
</dbReference>
<protein>
    <submittedName>
        <fullName evidence="5">Transposase IS66 family protein</fullName>
    </submittedName>
</protein>
<dbReference type="PANTHER" id="PTHR33678:SF2">
    <property type="match status" value="1"/>
</dbReference>
<dbReference type="Pfam" id="PF13005">
    <property type="entry name" value="zf-IS66"/>
    <property type="match status" value="1"/>
</dbReference>
<evidence type="ECO:0000259" key="3">
    <source>
        <dbReference type="Pfam" id="PF13005"/>
    </source>
</evidence>
<evidence type="ECO:0000256" key="1">
    <source>
        <dbReference type="SAM" id="MobiDB-lite"/>
    </source>
</evidence>
<dbReference type="InterPro" id="IPR052344">
    <property type="entry name" value="Transposase-related"/>
</dbReference>
<evidence type="ECO:0000259" key="4">
    <source>
        <dbReference type="Pfam" id="PF20042"/>
    </source>
</evidence>
<dbReference type="Proteomes" id="UP000324233">
    <property type="component" value="Chromosome"/>
</dbReference>
<organism evidence="5 6">
    <name type="scientific">Aquisphaera giovannonii</name>
    <dbReference type="NCBI Taxonomy" id="406548"/>
    <lineage>
        <taxon>Bacteria</taxon>
        <taxon>Pseudomonadati</taxon>
        <taxon>Planctomycetota</taxon>
        <taxon>Planctomycetia</taxon>
        <taxon>Isosphaerales</taxon>
        <taxon>Isosphaeraceae</taxon>
        <taxon>Aquisphaera</taxon>
    </lineage>
</organism>
<name>A0A5B9W315_9BACT</name>
<feature type="domain" description="Transposase IS66 central" evidence="2">
    <location>
        <begin position="163"/>
        <end position="427"/>
    </location>
</feature>
<sequence length="472" mass="53183">MSLEITDDLIARQSPEAQAIIRLLLARIAEQDRRIARLEAELESLRKTPQNSSLPPSTQHPHARPASREAKSRRKRGGQPGHRKHERPLIRTEDCQAVVTLMPGGCRRCGTRLSGVDPEPLRHQVWELPEIKPVVTEYQRHRLSCPRCGESTCAELPAGVPRGQSGPRLIAFVATLMAHFRQSKRRTSLFVTSVLNIPCCPSLTVKHQRIATRALQPAYDRLVAALPSQPHLNGDESPTKEGTTKAWLWTFVAGTFTVFALRGSRAATAIGELLGEAFAGVMTCDRAKMYWRCGRLQWCWAHLKRDFQALVDHADPQVRRLGHDLMRPTRELFRQWSRCRDGTISRGELGRALAPVRHRVEALLLRGAFSGNPRLTGMSRELYDHRDWLWSFLDVDGVEPTNNAGERSLRHAVIWRKLSFGTQSPHGSRFVETLLSVIETCRQQDRNVLDFVTHAVTAHFRGETSPSLLPGP</sequence>
<keyword evidence="6" id="KW-1185">Reference proteome</keyword>
<feature type="domain" description="Transposase IS66 zinc-finger binding" evidence="3">
    <location>
        <begin position="105"/>
        <end position="149"/>
    </location>
</feature>
<dbReference type="NCBIfam" id="NF033517">
    <property type="entry name" value="transpos_IS66"/>
    <property type="match status" value="1"/>
</dbReference>